<reference evidence="2 3" key="1">
    <citation type="submission" date="2015-12" db="EMBL/GenBank/DDBJ databases">
        <title>Draft Genome Sequence of Desulfitobacterium hafniense Strain DH, a Sulfate-reducing Bacterium Isolated from Paddy Soils.</title>
        <authorList>
            <person name="Bao P."/>
            <person name="Zhang X."/>
            <person name="Li G."/>
        </authorList>
    </citation>
    <scope>NUCLEOTIDE SEQUENCE [LARGE SCALE GENOMIC DNA]</scope>
    <source>
        <strain evidence="2 3">DH</strain>
    </source>
</reference>
<accession>A0A0W1JPG2</accession>
<feature type="transmembrane region" description="Helical" evidence="1">
    <location>
        <begin position="6"/>
        <end position="28"/>
    </location>
</feature>
<keyword evidence="1" id="KW-1133">Transmembrane helix</keyword>
<organism evidence="2 3">
    <name type="scientific">Desulfitobacterium hafniense</name>
    <name type="common">Desulfitobacterium frappieri</name>
    <dbReference type="NCBI Taxonomy" id="49338"/>
    <lineage>
        <taxon>Bacteria</taxon>
        <taxon>Bacillati</taxon>
        <taxon>Bacillota</taxon>
        <taxon>Clostridia</taxon>
        <taxon>Eubacteriales</taxon>
        <taxon>Desulfitobacteriaceae</taxon>
        <taxon>Desulfitobacterium</taxon>
    </lineage>
</organism>
<evidence type="ECO:0000313" key="2">
    <source>
        <dbReference type="EMBL" id="KTE93674.1"/>
    </source>
</evidence>
<comment type="caution">
    <text evidence="2">The sequence shown here is derived from an EMBL/GenBank/DDBJ whole genome shotgun (WGS) entry which is preliminary data.</text>
</comment>
<keyword evidence="1" id="KW-0812">Transmembrane</keyword>
<dbReference type="EMBL" id="LOCK01000001">
    <property type="protein sequence ID" value="KTE93674.1"/>
    <property type="molecule type" value="Genomic_DNA"/>
</dbReference>
<dbReference type="OrthoDB" id="9998494at2"/>
<evidence type="ECO:0000256" key="1">
    <source>
        <dbReference type="SAM" id="Phobius"/>
    </source>
</evidence>
<sequence length="212" mass="24224">MQIKDYITITISSIALLFSFCSVLFTFLNFRRTETRLEIEQLKFSPNPLATKVRPNMLYLDGIQNPDLWTVVPMFYLIIYVKINNLSHTGITISNFIINNKFLVSKLNTVEIEKELPLKYFASKESESRDLKNYGHAVPMSFTALRHDDYDFINVGNRIEAKSSIEGAIIIPGNQSLYVAVDEGINKLTIVTPDKKFDTYIKIDKTVIPSNS</sequence>
<evidence type="ECO:0000313" key="3">
    <source>
        <dbReference type="Proteomes" id="UP000054623"/>
    </source>
</evidence>
<dbReference type="RefSeq" id="WP_005815988.1">
    <property type="nucleotide sequence ID" value="NZ_CABKQQ010000055.1"/>
</dbReference>
<name>A0A0W1JPG2_DESHA</name>
<dbReference type="AlphaFoldDB" id="A0A0W1JPG2"/>
<proteinExistence type="predicted"/>
<dbReference type="Proteomes" id="UP000054623">
    <property type="component" value="Unassembled WGS sequence"/>
</dbReference>
<gene>
    <name evidence="2" type="ORF">AT727_01595</name>
</gene>
<keyword evidence="1" id="KW-0472">Membrane</keyword>
<protein>
    <submittedName>
        <fullName evidence="2">Uncharacterized protein</fullName>
    </submittedName>
</protein>